<dbReference type="InterPro" id="IPR047084">
    <property type="entry name" value="GFAT_N"/>
</dbReference>
<evidence type="ECO:0000313" key="13">
    <source>
        <dbReference type="EMBL" id="HIQ23436.1"/>
    </source>
</evidence>
<dbReference type="GO" id="GO:0006002">
    <property type="term" value="P:fructose 6-phosphate metabolic process"/>
    <property type="evidence" value="ECO:0007669"/>
    <property type="project" value="TreeGrafter"/>
</dbReference>
<gene>
    <name evidence="13" type="primary">glmS</name>
    <name evidence="13" type="ORF">EYH50_00085</name>
</gene>
<organism evidence="13 14">
    <name type="scientific">Pyrodictium delaneyi</name>
    <dbReference type="NCBI Taxonomy" id="1273541"/>
    <lineage>
        <taxon>Archaea</taxon>
        <taxon>Thermoproteota</taxon>
        <taxon>Thermoprotei</taxon>
        <taxon>Desulfurococcales</taxon>
        <taxon>Pyrodictiaceae</taxon>
        <taxon>Pyrodictium</taxon>
    </lineage>
</organism>
<dbReference type="InterPro" id="IPR001347">
    <property type="entry name" value="SIS_dom"/>
</dbReference>
<evidence type="ECO:0000256" key="3">
    <source>
        <dbReference type="ARBA" id="ARBA00012916"/>
    </source>
</evidence>
<evidence type="ECO:0000256" key="9">
    <source>
        <dbReference type="ARBA" id="ARBA00022962"/>
    </source>
</evidence>
<comment type="function">
    <text evidence="10">Catalyzes the first step in hexosamine metabolism, converting fructose-6P into glucosamine-6P using glutamine as a nitrogen source.</text>
</comment>
<evidence type="ECO:0000256" key="6">
    <source>
        <dbReference type="ARBA" id="ARBA00022576"/>
    </source>
</evidence>
<evidence type="ECO:0000256" key="10">
    <source>
        <dbReference type="ARBA" id="ARBA00055466"/>
    </source>
</evidence>
<sequence length="475" mass="52774">MCGIVGVVADPEVIGNTTPMLVQGLRRLEYRGYDSAGFALVECGSYRLLVFKDKGRINDVVKSYNVERHCAVGGIAHTRWATHGEPNTINAHPHIDCRGEIAVVHNGIIKNFAELRQLLEEKGHVFRSETDTEVITHLLEEYLRSGSSMWEAFKKLIRVIEGAYAVAVIYSREPHRIYFARRVSPLVIGLGEGFMMIASDIPSMLQYTRRFVAVNDGEYGYIEPYRLYLEKDGREVEWRHRVMTVTWSIEDAEKGGYPHYMLKEIMEQPRALFETYTGLASSQELEIAAKLLSSAERIFVTGAGTSYHAGLVFAYYMARMARRPVIPFISSEYLAYRDMDHSSSVLVAISQSGETIDTLQAVRSFKSSGGRVIAVSNVIGSTIPREADVTVYTRAGPEIGVAATKTFLTQVLALTGVALTLARYNDSMTQNEYKKAMDTLKNAGHAASAGIDRSIRAVELLASSLRSKGNIYVLG</sequence>
<comment type="caution">
    <text evidence="13">The sequence shown here is derived from an EMBL/GenBank/DDBJ whole genome shotgun (WGS) entry which is preliminary data.</text>
</comment>
<feature type="domain" description="Glutamine amidotransferase type-2" evidence="11">
    <location>
        <begin position="2"/>
        <end position="225"/>
    </location>
</feature>
<dbReference type="GO" id="GO:0006047">
    <property type="term" value="P:UDP-N-acetylglucosamine metabolic process"/>
    <property type="evidence" value="ECO:0007669"/>
    <property type="project" value="TreeGrafter"/>
</dbReference>
<dbReference type="EC" id="2.6.1.16" evidence="3"/>
<evidence type="ECO:0000256" key="5">
    <source>
        <dbReference type="ARBA" id="ARBA00022490"/>
    </source>
</evidence>
<dbReference type="CDD" id="cd00714">
    <property type="entry name" value="GFAT"/>
    <property type="match status" value="1"/>
</dbReference>
<dbReference type="Proteomes" id="UP000600071">
    <property type="component" value="Unassembled WGS sequence"/>
</dbReference>
<feature type="non-terminal residue" evidence="13">
    <location>
        <position position="475"/>
    </location>
</feature>
<comment type="subcellular location">
    <subcellularLocation>
        <location evidence="2">Cytoplasm</location>
    </subcellularLocation>
</comment>
<evidence type="ECO:0000313" key="14">
    <source>
        <dbReference type="Proteomes" id="UP000600071"/>
    </source>
</evidence>
<comment type="catalytic activity">
    <reaction evidence="1">
        <text>D-fructose 6-phosphate + L-glutamine = D-glucosamine 6-phosphate + L-glutamate</text>
        <dbReference type="Rhea" id="RHEA:13237"/>
        <dbReference type="ChEBI" id="CHEBI:29985"/>
        <dbReference type="ChEBI" id="CHEBI:58359"/>
        <dbReference type="ChEBI" id="CHEBI:58725"/>
        <dbReference type="ChEBI" id="CHEBI:61527"/>
        <dbReference type="EC" id="2.6.1.16"/>
    </reaction>
</comment>
<dbReference type="Gene3D" id="3.40.50.10490">
    <property type="entry name" value="Glucose-6-phosphate isomerase like protein, domain 1"/>
    <property type="match status" value="1"/>
</dbReference>
<dbReference type="InterPro" id="IPR017932">
    <property type="entry name" value="GATase_2_dom"/>
</dbReference>
<name>A0A832ZS45_9CREN</name>
<proteinExistence type="predicted"/>
<dbReference type="GO" id="GO:0097367">
    <property type="term" value="F:carbohydrate derivative binding"/>
    <property type="evidence" value="ECO:0007669"/>
    <property type="project" value="InterPro"/>
</dbReference>
<dbReference type="PROSITE" id="PS51278">
    <property type="entry name" value="GATASE_TYPE_2"/>
    <property type="match status" value="1"/>
</dbReference>
<accession>A0A832ZS45</accession>
<dbReference type="InterPro" id="IPR046348">
    <property type="entry name" value="SIS_dom_sf"/>
</dbReference>
<dbReference type="GO" id="GO:0006487">
    <property type="term" value="P:protein N-linked glycosylation"/>
    <property type="evidence" value="ECO:0007669"/>
    <property type="project" value="TreeGrafter"/>
</dbReference>
<keyword evidence="9" id="KW-0315">Glutamine amidotransferase</keyword>
<evidence type="ECO:0000256" key="8">
    <source>
        <dbReference type="ARBA" id="ARBA00022737"/>
    </source>
</evidence>
<protein>
    <recommendedName>
        <fullName evidence="4">Glutamine--fructose-6-phosphate aminotransferase [isomerizing]</fullName>
        <ecNumber evidence="3">2.6.1.16</ecNumber>
    </recommendedName>
</protein>
<reference evidence="13" key="1">
    <citation type="journal article" date="2020" name="ISME J.">
        <title>Gammaproteobacteria mediating utilization of methyl-, sulfur- and petroleum organic compounds in deep ocean hydrothermal plumes.</title>
        <authorList>
            <person name="Zhou Z."/>
            <person name="Liu Y."/>
            <person name="Pan J."/>
            <person name="Cron B.R."/>
            <person name="Toner B.M."/>
            <person name="Anantharaman K."/>
            <person name="Breier J.A."/>
            <person name="Dick G.J."/>
            <person name="Li M."/>
        </authorList>
    </citation>
    <scope>NUCLEOTIDE SEQUENCE</scope>
    <source>
        <strain evidence="13">SZUA-1523</strain>
    </source>
</reference>
<dbReference type="AlphaFoldDB" id="A0A832ZS45"/>
<dbReference type="FunFam" id="3.40.50.10490:FF:000001">
    <property type="entry name" value="Glutamine--fructose-6-phosphate aminotransferase [isomerizing]"/>
    <property type="match status" value="1"/>
</dbReference>
<evidence type="ECO:0000256" key="7">
    <source>
        <dbReference type="ARBA" id="ARBA00022679"/>
    </source>
</evidence>
<dbReference type="SUPFAM" id="SSF56235">
    <property type="entry name" value="N-terminal nucleophile aminohydrolases (Ntn hydrolases)"/>
    <property type="match status" value="1"/>
</dbReference>
<dbReference type="InterPro" id="IPR005855">
    <property type="entry name" value="GFAT"/>
</dbReference>
<dbReference type="NCBIfam" id="TIGR01135">
    <property type="entry name" value="glmS"/>
    <property type="match status" value="1"/>
</dbReference>
<evidence type="ECO:0000259" key="12">
    <source>
        <dbReference type="PROSITE" id="PS51464"/>
    </source>
</evidence>
<evidence type="ECO:0000256" key="4">
    <source>
        <dbReference type="ARBA" id="ARBA00016090"/>
    </source>
</evidence>
<dbReference type="SUPFAM" id="SSF53697">
    <property type="entry name" value="SIS domain"/>
    <property type="match status" value="1"/>
</dbReference>
<dbReference type="FunFam" id="3.60.20.10:FF:000006">
    <property type="entry name" value="Glutamine--fructose-6-phosphate aminotransferase [isomerizing]"/>
    <property type="match status" value="1"/>
</dbReference>
<keyword evidence="6 13" id="KW-0032">Aminotransferase</keyword>
<dbReference type="CDD" id="cd05008">
    <property type="entry name" value="SIS_GlmS_GlmD_1"/>
    <property type="match status" value="1"/>
</dbReference>
<evidence type="ECO:0000256" key="1">
    <source>
        <dbReference type="ARBA" id="ARBA00001031"/>
    </source>
</evidence>
<dbReference type="GO" id="GO:0005737">
    <property type="term" value="C:cytoplasm"/>
    <property type="evidence" value="ECO:0007669"/>
    <property type="project" value="UniProtKB-SubCell"/>
</dbReference>
<evidence type="ECO:0000259" key="11">
    <source>
        <dbReference type="PROSITE" id="PS51278"/>
    </source>
</evidence>
<dbReference type="NCBIfam" id="NF001484">
    <property type="entry name" value="PRK00331.1"/>
    <property type="match status" value="1"/>
</dbReference>
<dbReference type="Pfam" id="PF01380">
    <property type="entry name" value="SIS"/>
    <property type="match status" value="1"/>
</dbReference>
<dbReference type="GO" id="GO:0004360">
    <property type="term" value="F:glutamine-fructose-6-phosphate transaminase (isomerizing) activity"/>
    <property type="evidence" value="ECO:0007669"/>
    <property type="project" value="UniProtKB-EC"/>
</dbReference>
<dbReference type="InterPro" id="IPR035466">
    <property type="entry name" value="GlmS/AgaS_SIS"/>
</dbReference>
<dbReference type="EMBL" id="DQVR01000003">
    <property type="protein sequence ID" value="HIQ23436.1"/>
    <property type="molecule type" value="Genomic_DNA"/>
</dbReference>
<dbReference type="Gene3D" id="3.60.20.10">
    <property type="entry name" value="Glutamine Phosphoribosylpyrophosphate, subunit 1, domain 1"/>
    <property type="match status" value="1"/>
</dbReference>
<feature type="domain" description="SIS" evidence="12">
    <location>
        <begin position="288"/>
        <end position="427"/>
    </location>
</feature>
<evidence type="ECO:0000256" key="2">
    <source>
        <dbReference type="ARBA" id="ARBA00004496"/>
    </source>
</evidence>
<keyword evidence="7 13" id="KW-0808">Transferase</keyword>
<keyword evidence="8" id="KW-0677">Repeat</keyword>
<dbReference type="PROSITE" id="PS51464">
    <property type="entry name" value="SIS"/>
    <property type="match status" value="1"/>
</dbReference>
<dbReference type="PANTHER" id="PTHR10937:SF0">
    <property type="entry name" value="GLUTAMINE--FRUCTOSE-6-PHOSPHATE TRANSAMINASE (ISOMERIZING)"/>
    <property type="match status" value="1"/>
</dbReference>
<dbReference type="PANTHER" id="PTHR10937">
    <property type="entry name" value="GLUCOSAMINE--FRUCTOSE-6-PHOSPHATE AMINOTRANSFERASE, ISOMERIZING"/>
    <property type="match status" value="1"/>
</dbReference>
<dbReference type="InterPro" id="IPR029055">
    <property type="entry name" value="Ntn_hydrolases_N"/>
</dbReference>
<keyword evidence="5" id="KW-0963">Cytoplasm</keyword>
<dbReference type="Pfam" id="PF13522">
    <property type="entry name" value="GATase_6"/>
    <property type="match status" value="1"/>
</dbReference>